<accession>A0AAU8AV31</accession>
<keyword evidence="1" id="KW-1133">Transmembrane helix</keyword>
<sequence>MTYKLYSNKIFRIVICVLLAVILCIVPFEQRMLVAEAALTSAVAISVICAVLVAMGFTFGRVFLTEGIDAQFKKFSIAQTVESLKRLAVDIWQNCPNIYAAVAACFPNGGDVFNTAHLIIQTSPLLYQLIKRYIIDKYGNTCDEIENSLNSSLSKGNPFMYNGYVFYSGAEDAAYLPGYSEVSIGGYVYGWDFVSYSPTSKLYYYSSFYQNSEHKVSGQNISSTTEGSVSVVLLYSKINGPSEDFPYGSFSYSVRYPFINSNGKQVTGGGFHAAPPLGFSSIEEYEAVVSATSGNVSPGSICTTEINDNVFNSNAADYPRYVYIYENTEEYVGKTASDVAAPAYSETCDSEVVDNIARTVTWVGDRTLCPIDDLQAAIPAAVIGNWVASWEADGTLCNISCYAEDGTIAWQGEVATSLTWSDVLARLGDISITGAIPGAAVGSFAAADAALNFDPLKIAGQTFSKKFPFCLPFDLYRAFKQFDYGASGQAPVYEIPLNFGEQFGTHYIVLDMAKWTPVANIVKWCVYVSFMVSLIVITKKVMGGS</sequence>
<proteinExistence type="predicted"/>
<keyword evidence="1" id="KW-0812">Transmembrane</keyword>
<organism evidence="2">
    <name type="scientific">Dulem virus 51</name>
    <dbReference type="NCBI Taxonomy" id="3145762"/>
    <lineage>
        <taxon>Viruses</taxon>
        <taxon>Monodnaviria</taxon>
        <taxon>Loebvirae</taxon>
        <taxon>Hofneiviricota</taxon>
        <taxon>Faserviricetes</taxon>
        <taxon>Tubulavirales</taxon>
        <taxon>Inoviridae</taxon>
        <taxon>Inovirus</taxon>
    </lineage>
</organism>
<evidence type="ECO:0000313" key="2">
    <source>
        <dbReference type="EMBL" id="XCD03775.1"/>
    </source>
</evidence>
<dbReference type="EMBL" id="PP511381">
    <property type="protein sequence ID" value="XCD03775.1"/>
    <property type="molecule type" value="Genomic_DNA"/>
</dbReference>
<evidence type="ECO:0000256" key="1">
    <source>
        <dbReference type="SAM" id="Phobius"/>
    </source>
</evidence>
<keyword evidence="1" id="KW-0472">Membrane</keyword>
<protein>
    <submittedName>
        <fullName evidence="2">Uncharacterized protein</fullName>
    </submittedName>
</protein>
<feature type="transmembrane region" description="Helical" evidence="1">
    <location>
        <begin position="521"/>
        <end position="538"/>
    </location>
</feature>
<feature type="transmembrane region" description="Helical" evidence="1">
    <location>
        <begin position="40"/>
        <end position="64"/>
    </location>
</feature>
<feature type="transmembrane region" description="Helical" evidence="1">
    <location>
        <begin position="10"/>
        <end position="28"/>
    </location>
</feature>
<name>A0AAU8AV31_9VIRU</name>
<reference evidence="2" key="1">
    <citation type="submission" date="2024-03" db="EMBL/GenBank/DDBJ databases">
        <title>Diverse circular DNA viruses in blood, oral, and fecal samples of captive lemurs.</title>
        <authorList>
            <person name="Paietta E.N."/>
            <person name="Kraberger S."/>
            <person name="Lund M.C."/>
            <person name="Custer J.M."/>
            <person name="Vargas K.M."/>
            <person name="Ehmke E.E."/>
            <person name="Yoder A.D."/>
            <person name="Varsani A."/>
        </authorList>
    </citation>
    <scope>NUCLEOTIDE SEQUENCE</scope>
    <source>
        <strain evidence="2">Duke_21_16</strain>
    </source>
</reference>